<dbReference type="EMBL" id="CP018044">
    <property type="protein sequence ID" value="ATU19692.1"/>
    <property type="molecule type" value="Genomic_DNA"/>
</dbReference>
<dbReference type="Gene3D" id="1.10.132.100">
    <property type="match status" value="1"/>
</dbReference>
<organism evidence="1 2">
    <name type="scientific">Bifidobacterium choerinum</name>
    <dbReference type="NCBI Taxonomy" id="35760"/>
    <lineage>
        <taxon>Bacteria</taxon>
        <taxon>Bacillati</taxon>
        <taxon>Actinomycetota</taxon>
        <taxon>Actinomycetes</taxon>
        <taxon>Bifidobacteriales</taxon>
        <taxon>Bifidobacteriaceae</taxon>
        <taxon>Bifidobacterium</taxon>
    </lineage>
</organism>
<dbReference type="Proteomes" id="UP000229907">
    <property type="component" value="Chromosome"/>
</dbReference>
<proteinExistence type="predicted"/>
<evidence type="ECO:0000313" key="2">
    <source>
        <dbReference type="Proteomes" id="UP000229907"/>
    </source>
</evidence>
<dbReference type="KEGG" id="bcho:BcFMB_00665"/>
<gene>
    <name evidence="1" type="ORF">BcFMB_00665</name>
</gene>
<dbReference type="InterPro" id="IPR013381">
    <property type="entry name" value="CRISPR-assoc_prot_Cse1"/>
</dbReference>
<accession>A0A2D3D2F4</accession>
<evidence type="ECO:0000313" key="1">
    <source>
        <dbReference type="EMBL" id="ATU19692.1"/>
    </source>
</evidence>
<sequence length="575" mass="63879">MVDHFNLISDPWIPCVSADGKSVELSLRELFAQATELRGITGDIPQQVMPILRIALAVLYEAYADRRGTCEEMSDLWMEVWEGDGFDMARIDAYLSRYEDRFDLLDASKPFFQTPDLQYTAKDLDPLDVLIADVPKAERALFTMRSGDGIDAVSFAEAARWLAFIQAYDTAGIKSPVVGNTQVTNNKVYAPKGAVGTGWLGAIGGIFVEGDNLFQTLVLNWVLYDPSSGDDDDVLLGRPGDEAPWRKDEAPTPDMVIQGRFHGVVDALTLQSRRVRLIADEERTRIIGCVVCYGNIVHAYDNNGDEQMTAWYLSPNQAKKLGRSAGSEPLMPRTYDPSRNLWRGLAPILQASEERHRELRPGVIAWLGEMQHYAGWHSDDHLFGCVTLHAQGMAYGTQSSVFDASIDDSLRIASVMFRDDYDGVKVLLDVIDRTDKAIRALADFVRNLHTAAGQCTASQAARYDVIESAYAQMDAMFRDRIARFDKSQDAERYGKQWRDDVHRALLTMAQRYLDQSPAQAFGAHMPDGRNGKGGIMTSGRALLELRGALNATLGIIATPETTSENNKTEGDDNDQ</sequence>
<reference evidence="1 2" key="1">
    <citation type="submission" date="2016-11" db="EMBL/GenBank/DDBJ databases">
        <title>complete genome sequence of Bifidobacterium choerinum strain FMB-1.</title>
        <authorList>
            <person name="Park C.-S."/>
            <person name="Jung D.-H."/>
            <person name="Choi D.-S."/>
        </authorList>
    </citation>
    <scope>NUCLEOTIDE SEQUENCE [LARGE SCALE GENOMIC DNA]</scope>
    <source>
        <strain evidence="1 2">FMB-1</strain>
    </source>
</reference>
<dbReference type="AlphaFoldDB" id="A0A2D3D2F4"/>
<name>A0A2D3D2F4_9BIFI</name>
<dbReference type="NCBIfam" id="TIGR02547">
    <property type="entry name" value="casA_cse1"/>
    <property type="match status" value="1"/>
</dbReference>
<protein>
    <submittedName>
        <fullName evidence="1">Type I-E CRISPR-associated protein Cse1/CasA</fullName>
    </submittedName>
</protein>
<dbReference type="Pfam" id="PF09481">
    <property type="entry name" value="CRISPR_Cse1"/>
    <property type="match status" value="1"/>
</dbReference>